<dbReference type="SUPFAM" id="SSF54909">
    <property type="entry name" value="Dimeric alpha+beta barrel"/>
    <property type="match status" value="1"/>
</dbReference>
<accession>A0ABW4R9Z8</accession>
<dbReference type="RefSeq" id="WP_379143912.1">
    <property type="nucleotide sequence ID" value="NZ_JBHUEN010000043.1"/>
</dbReference>
<dbReference type="PRINTS" id="PR00033">
    <property type="entry name" value="HTHASNC"/>
</dbReference>
<dbReference type="PROSITE" id="PS50956">
    <property type="entry name" value="HTH_ASNC_2"/>
    <property type="match status" value="1"/>
</dbReference>
<dbReference type="Pfam" id="PF13412">
    <property type="entry name" value="HTH_24"/>
    <property type="match status" value="1"/>
</dbReference>
<keyword evidence="6" id="KW-1185">Reference proteome</keyword>
<evidence type="ECO:0000313" key="6">
    <source>
        <dbReference type="Proteomes" id="UP001597213"/>
    </source>
</evidence>
<dbReference type="Gene3D" id="1.10.10.10">
    <property type="entry name" value="Winged helix-like DNA-binding domain superfamily/Winged helix DNA-binding domain"/>
    <property type="match status" value="1"/>
</dbReference>
<keyword evidence="1" id="KW-0805">Transcription regulation</keyword>
<dbReference type="SUPFAM" id="SSF46785">
    <property type="entry name" value="Winged helix' DNA-binding domain"/>
    <property type="match status" value="1"/>
</dbReference>
<dbReference type="EMBL" id="JBHUEN010000043">
    <property type="protein sequence ID" value="MFD1882961.1"/>
    <property type="molecule type" value="Genomic_DNA"/>
</dbReference>
<dbReference type="InterPro" id="IPR019885">
    <property type="entry name" value="Tscrpt_reg_HTH_AsnC-type_CS"/>
</dbReference>
<dbReference type="Pfam" id="PF01037">
    <property type="entry name" value="AsnC_trans_reg"/>
    <property type="match status" value="1"/>
</dbReference>
<evidence type="ECO:0000256" key="3">
    <source>
        <dbReference type="ARBA" id="ARBA00023163"/>
    </source>
</evidence>
<gene>
    <name evidence="5" type="ORF">ACFSCT_14660</name>
</gene>
<dbReference type="PROSITE" id="PS00519">
    <property type="entry name" value="HTH_ASNC_1"/>
    <property type="match status" value="1"/>
</dbReference>
<dbReference type="InterPro" id="IPR011008">
    <property type="entry name" value="Dimeric_a/b-barrel"/>
</dbReference>
<protein>
    <submittedName>
        <fullName evidence="5">Lrp/AsnC family transcriptional regulator</fullName>
    </submittedName>
</protein>
<evidence type="ECO:0000256" key="1">
    <source>
        <dbReference type="ARBA" id="ARBA00023015"/>
    </source>
</evidence>
<keyword evidence="3" id="KW-0804">Transcription</keyword>
<comment type="caution">
    <text evidence="5">The sequence shown here is derived from an EMBL/GenBank/DDBJ whole genome shotgun (WGS) entry which is preliminary data.</text>
</comment>
<evidence type="ECO:0000259" key="4">
    <source>
        <dbReference type="PROSITE" id="PS50956"/>
    </source>
</evidence>
<dbReference type="Gene3D" id="3.30.70.920">
    <property type="match status" value="1"/>
</dbReference>
<sequence>MADTANMDAIDYKIIAALQEDGRLSNVDLAERVGLSPSPCLRRVKFLEEQGVIDGYKAVINRDAFGLSLTVFVEIKVGRHSQHDARVVEASLSAIPGLVACHMVSGDADFLIELVVEDLKAYERVLTDHILTIDNVSQIRSNFSLRPICVERPLTGPNPPRPGRTA</sequence>
<dbReference type="InterPro" id="IPR019887">
    <property type="entry name" value="Tscrpt_reg_AsnC/Lrp_C"/>
</dbReference>
<dbReference type="PANTHER" id="PTHR30154">
    <property type="entry name" value="LEUCINE-RESPONSIVE REGULATORY PROTEIN"/>
    <property type="match status" value="1"/>
</dbReference>
<reference evidence="6" key="1">
    <citation type="journal article" date="2019" name="Int. J. Syst. Evol. Microbiol.">
        <title>The Global Catalogue of Microorganisms (GCM) 10K type strain sequencing project: providing services to taxonomists for standard genome sequencing and annotation.</title>
        <authorList>
            <consortium name="The Broad Institute Genomics Platform"/>
            <consortium name="The Broad Institute Genome Sequencing Center for Infectious Disease"/>
            <person name="Wu L."/>
            <person name="Ma J."/>
        </authorList>
    </citation>
    <scope>NUCLEOTIDE SEQUENCE [LARGE SCALE GENOMIC DNA]</scope>
    <source>
        <strain evidence="6">CCUG 56029</strain>
    </source>
</reference>
<dbReference type="InterPro" id="IPR019888">
    <property type="entry name" value="Tscrpt_reg_AsnC-like"/>
</dbReference>
<dbReference type="InterPro" id="IPR036388">
    <property type="entry name" value="WH-like_DNA-bd_sf"/>
</dbReference>
<keyword evidence="2" id="KW-0238">DNA-binding</keyword>
<organism evidence="5 6">
    <name type="scientific">Paracoccus pacificus</name>
    <dbReference type="NCBI Taxonomy" id="1463598"/>
    <lineage>
        <taxon>Bacteria</taxon>
        <taxon>Pseudomonadati</taxon>
        <taxon>Pseudomonadota</taxon>
        <taxon>Alphaproteobacteria</taxon>
        <taxon>Rhodobacterales</taxon>
        <taxon>Paracoccaceae</taxon>
        <taxon>Paracoccus</taxon>
    </lineage>
</organism>
<dbReference type="InterPro" id="IPR011991">
    <property type="entry name" value="ArsR-like_HTH"/>
</dbReference>
<name>A0ABW4R9Z8_9RHOB</name>
<dbReference type="SMART" id="SM00344">
    <property type="entry name" value="HTH_ASNC"/>
    <property type="match status" value="1"/>
</dbReference>
<proteinExistence type="predicted"/>
<dbReference type="CDD" id="cd00090">
    <property type="entry name" value="HTH_ARSR"/>
    <property type="match status" value="1"/>
</dbReference>
<dbReference type="InterPro" id="IPR036390">
    <property type="entry name" value="WH_DNA-bd_sf"/>
</dbReference>
<dbReference type="InterPro" id="IPR000485">
    <property type="entry name" value="AsnC-type_HTH_dom"/>
</dbReference>
<feature type="domain" description="HTH asnC-type" evidence="4">
    <location>
        <begin position="7"/>
        <end position="68"/>
    </location>
</feature>
<evidence type="ECO:0000256" key="2">
    <source>
        <dbReference type="ARBA" id="ARBA00023125"/>
    </source>
</evidence>
<evidence type="ECO:0000313" key="5">
    <source>
        <dbReference type="EMBL" id="MFD1882961.1"/>
    </source>
</evidence>
<dbReference type="Proteomes" id="UP001597213">
    <property type="component" value="Unassembled WGS sequence"/>
</dbReference>
<dbReference type="PANTHER" id="PTHR30154:SF34">
    <property type="entry name" value="TRANSCRIPTIONAL REGULATOR AZLB"/>
    <property type="match status" value="1"/>
</dbReference>